<evidence type="ECO:0000313" key="2">
    <source>
        <dbReference type="Proteomes" id="UP000828390"/>
    </source>
</evidence>
<protein>
    <submittedName>
        <fullName evidence="1">Uncharacterized protein</fullName>
    </submittedName>
</protein>
<reference evidence="1" key="1">
    <citation type="journal article" date="2019" name="bioRxiv">
        <title>The Genome of the Zebra Mussel, Dreissena polymorpha: A Resource for Invasive Species Research.</title>
        <authorList>
            <person name="McCartney M.A."/>
            <person name="Auch B."/>
            <person name="Kono T."/>
            <person name="Mallez S."/>
            <person name="Zhang Y."/>
            <person name="Obille A."/>
            <person name="Becker A."/>
            <person name="Abrahante J.E."/>
            <person name="Garbe J."/>
            <person name="Badalamenti J.P."/>
            <person name="Herman A."/>
            <person name="Mangelson H."/>
            <person name="Liachko I."/>
            <person name="Sullivan S."/>
            <person name="Sone E.D."/>
            <person name="Koren S."/>
            <person name="Silverstein K.A.T."/>
            <person name="Beckman K.B."/>
            <person name="Gohl D.M."/>
        </authorList>
    </citation>
    <scope>NUCLEOTIDE SEQUENCE</scope>
    <source>
        <strain evidence="1">Duluth1</strain>
        <tissue evidence="1">Whole animal</tissue>
    </source>
</reference>
<evidence type="ECO:0000313" key="1">
    <source>
        <dbReference type="EMBL" id="KAH3710024.1"/>
    </source>
</evidence>
<gene>
    <name evidence="1" type="ORF">DPMN_069490</name>
</gene>
<name>A0A9D3Z4G1_DREPO</name>
<keyword evidence="2" id="KW-1185">Reference proteome</keyword>
<dbReference type="EMBL" id="JAIWYP010000014">
    <property type="protein sequence ID" value="KAH3710024.1"/>
    <property type="molecule type" value="Genomic_DNA"/>
</dbReference>
<dbReference type="AlphaFoldDB" id="A0A9D3Z4G1"/>
<organism evidence="1 2">
    <name type="scientific">Dreissena polymorpha</name>
    <name type="common">Zebra mussel</name>
    <name type="synonym">Mytilus polymorpha</name>
    <dbReference type="NCBI Taxonomy" id="45954"/>
    <lineage>
        <taxon>Eukaryota</taxon>
        <taxon>Metazoa</taxon>
        <taxon>Spiralia</taxon>
        <taxon>Lophotrochozoa</taxon>
        <taxon>Mollusca</taxon>
        <taxon>Bivalvia</taxon>
        <taxon>Autobranchia</taxon>
        <taxon>Heteroconchia</taxon>
        <taxon>Euheterodonta</taxon>
        <taxon>Imparidentia</taxon>
        <taxon>Neoheterodontei</taxon>
        <taxon>Myida</taxon>
        <taxon>Dreissenoidea</taxon>
        <taxon>Dreissenidae</taxon>
        <taxon>Dreissena</taxon>
    </lineage>
</organism>
<accession>A0A9D3Z4G1</accession>
<dbReference type="Proteomes" id="UP000828390">
    <property type="component" value="Unassembled WGS sequence"/>
</dbReference>
<comment type="caution">
    <text evidence="1">The sequence shown here is derived from an EMBL/GenBank/DDBJ whole genome shotgun (WGS) entry which is preliminary data.</text>
</comment>
<sequence>MCNHHRLVCRDQGCAIITASCAEIKDVQSSPPCEPISRMCNHHRLVSRDQGCAIITAS</sequence>
<reference evidence="1" key="2">
    <citation type="submission" date="2020-11" db="EMBL/GenBank/DDBJ databases">
        <authorList>
            <person name="McCartney M.A."/>
            <person name="Auch B."/>
            <person name="Kono T."/>
            <person name="Mallez S."/>
            <person name="Becker A."/>
            <person name="Gohl D.M."/>
            <person name="Silverstein K.A.T."/>
            <person name="Koren S."/>
            <person name="Bechman K.B."/>
            <person name="Herman A."/>
            <person name="Abrahante J.E."/>
            <person name="Garbe J."/>
        </authorList>
    </citation>
    <scope>NUCLEOTIDE SEQUENCE</scope>
    <source>
        <strain evidence="1">Duluth1</strain>
        <tissue evidence="1">Whole animal</tissue>
    </source>
</reference>
<proteinExistence type="predicted"/>